<dbReference type="WBParaSite" id="ES5_v2.g17944.t1">
    <property type="protein sequence ID" value="ES5_v2.g17944.t1"/>
    <property type="gene ID" value="ES5_v2.g17944"/>
</dbReference>
<reference evidence="2" key="1">
    <citation type="submission" date="2022-11" db="UniProtKB">
        <authorList>
            <consortium name="WormBaseParasite"/>
        </authorList>
    </citation>
    <scope>IDENTIFICATION</scope>
</reference>
<accession>A0AC34FKW6</accession>
<name>A0AC34FKW6_9BILA</name>
<dbReference type="Proteomes" id="UP000887579">
    <property type="component" value="Unplaced"/>
</dbReference>
<protein>
    <submittedName>
        <fullName evidence="2">Uncharacterized protein</fullName>
    </submittedName>
</protein>
<evidence type="ECO:0000313" key="1">
    <source>
        <dbReference type="Proteomes" id="UP000887579"/>
    </source>
</evidence>
<sequence>MILFSFTYWTSYKYTSFVYIIMSSTGTTGTIADTILDPIVVGAAAGYIQASGTLTPTRVILFVVGGAAAASIIGFGVCYYLATRGYFEKPQIEKKTPVENEDKITDIPVTKLD</sequence>
<organism evidence="1 2">
    <name type="scientific">Panagrolaimus sp. ES5</name>
    <dbReference type="NCBI Taxonomy" id="591445"/>
    <lineage>
        <taxon>Eukaryota</taxon>
        <taxon>Metazoa</taxon>
        <taxon>Ecdysozoa</taxon>
        <taxon>Nematoda</taxon>
        <taxon>Chromadorea</taxon>
        <taxon>Rhabditida</taxon>
        <taxon>Tylenchina</taxon>
        <taxon>Panagrolaimomorpha</taxon>
        <taxon>Panagrolaimoidea</taxon>
        <taxon>Panagrolaimidae</taxon>
        <taxon>Panagrolaimus</taxon>
    </lineage>
</organism>
<proteinExistence type="predicted"/>
<evidence type="ECO:0000313" key="2">
    <source>
        <dbReference type="WBParaSite" id="ES5_v2.g17944.t1"/>
    </source>
</evidence>